<gene>
    <name evidence="1" type="ORF">EFP84_13895</name>
</gene>
<dbReference type="EMBL" id="CP033614">
    <property type="protein sequence ID" value="AYV56488.1"/>
    <property type="molecule type" value="Genomic_DNA"/>
</dbReference>
<sequence length="191" mass="21586">MLIITLLDPTQAKSNLLLRWKKKLNRKKVYPVLIFPEASIHLERLHTLAKISSKQKISTSTPVFFHTDSVLKAGDFLLSDRIPKGEKILPIFVDFGSSPKDKKGRDFEEQVELLKGKIGDRFSVLCFLETGKAQSNLERSGNRNWLFHKSSLVVEMGGKNFKVLRKDLPQAEEGDSPLETWIPGGLLEGRS</sequence>
<accession>A0AAD0UUK3</accession>
<reference evidence="1 2" key="1">
    <citation type="submission" date="2018-11" db="EMBL/GenBank/DDBJ databases">
        <title>Complete genome sequence of Leptospira kmetyi isolate LS 001/16 from soil sample associated with a leptospirosis patient in Kelantan.</title>
        <authorList>
            <person name="Muhammad Yusoff F."/>
            <person name="Muhammad Yusoff S."/>
            <person name="Ahmad M.N."/>
            <person name="Yusof N.Y."/>
            <person name="Aziah I."/>
        </authorList>
    </citation>
    <scope>NUCLEOTIDE SEQUENCE [LARGE SCALE GENOMIC DNA]</scope>
    <source>
        <strain evidence="1 2">LS 001/16</strain>
    </source>
</reference>
<dbReference type="Proteomes" id="UP000276407">
    <property type="component" value="Chromosome 1"/>
</dbReference>
<evidence type="ECO:0000313" key="2">
    <source>
        <dbReference type="Proteomes" id="UP000276407"/>
    </source>
</evidence>
<name>A0AAD0UUK3_9LEPT</name>
<evidence type="ECO:0000313" key="1">
    <source>
        <dbReference type="EMBL" id="AYV56488.1"/>
    </source>
</evidence>
<dbReference type="KEGG" id="lkm:EFP84_13895"/>
<dbReference type="AlphaFoldDB" id="A0AAD0UUK3"/>
<organism evidence="1 2">
    <name type="scientific">Leptospira kmetyi</name>
    <dbReference type="NCBI Taxonomy" id="408139"/>
    <lineage>
        <taxon>Bacteria</taxon>
        <taxon>Pseudomonadati</taxon>
        <taxon>Spirochaetota</taxon>
        <taxon>Spirochaetia</taxon>
        <taxon>Leptospirales</taxon>
        <taxon>Leptospiraceae</taxon>
        <taxon>Leptospira</taxon>
    </lineage>
</organism>
<proteinExistence type="predicted"/>
<dbReference type="RefSeq" id="WP_123179846.1">
    <property type="nucleotide sequence ID" value="NZ_CP033614.1"/>
</dbReference>
<protein>
    <submittedName>
        <fullName evidence="1">Uncharacterized protein</fullName>
    </submittedName>
</protein>